<dbReference type="EMBL" id="ABEU02000005">
    <property type="protein sequence ID" value="PNR54123.1"/>
    <property type="molecule type" value="Genomic_DNA"/>
</dbReference>
<evidence type="ECO:0000313" key="2">
    <source>
        <dbReference type="EnsemblPlants" id="PAC:32954280.CDS.1"/>
    </source>
</evidence>
<proteinExistence type="predicted"/>
<reference evidence="1 3" key="2">
    <citation type="journal article" date="2018" name="Plant J.">
        <title>The Physcomitrella patens chromosome-scale assembly reveals moss genome structure and evolution.</title>
        <authorList>
            <person name="Lang D."/>
            <person name="Ullrich K.K."/>
            <person name="Murat F."/>
            <person name="Fuchs J."/>
            <person name="Jenkins J."/>
            <person name="Haas F.B."/>
            <person name="Piednoel M."/>
            <person name="Gundlach H."/>
            <person name="Van Bel M."/>
            <person name="Meyberg R."/>
            <person name="Vives C."/>
            <person name="Morata J."/>
            <person name="Symeonidi A."/>
            <person name="Hiss M."/>
            <person name="Muchero W."/>
            <person name="Kamisugi Y."/>
            <person name="Saleh O."/>
            <person name="Blanc G."/>
            <person name="Decker E.L."/>
            <person name="van Gessel N."/>
            <person name="Grimwood J."/>
            <person name="Hayes R.D."/>
            <person name="Graham S.W."/>
            <person name="Gunter L.E."/>
            <person name="McDaniel S.F."/>
            <person name="Hoernstein S.N.W."/>
            <person name="Larsson A."/>
            <person name="Li F.W."/>
            <person name="Perroud P.F."/>
            <person name="Phillips J."/>
            <person name="Ranjan P."/>
            <person name="Rokshar D.S."/>
            <person name="Rothfels C.J."/>
            <person name="Schneider L."/>
            <person name="Shu S."/>
            <person name="Stevenson D.W."/>
            <person name="Thummler F."/>
            <person name="Tillich M."/>
            <person name="Villarreal Aguilar J.C."/>
            <person name="Widiez T."/>
            <person name="Wong G.K."/>
            <person name="Wymore A."/>
            <person name="Zhang Y."/>
            <person name="Zimmer A.D."/>
            <person name="Quatrano R.S."/>
            <person name="Mayer K.F.X."/>
            <person name="Goodstein D."/>
            <person name="Casacuberta J.M."/>
            <person name="Vandepoele K."/>
            <person name="Reski R."/>
            <person name="Cuming A.C."/>
            <person name="Tuskan G.A."/>
            <person name="Maumus F."/>
            <person name="Salse J."/>
            <person name="Schmutz J."/>
            <person name="Rensing S.A."/>
        </authorList>
    </citation>
    <scope>NUCLEOTIDE SEQUENCE [LARGE SCALE GENOMIC DNA]</scope>
    <source>
        <strain evidence="2 3">cv. Gransden 2004</strain>
    </source>
</reference>
<accession>A0A2K1KK37</accession>
<reference evidence="2" key="3">
    <citation type="submission" date="2020-12" db="UniProtKB">
        <authorList>
            <consortium name="EnsemblPlants"/>
        </authorList>
    </citation>
    <scope>IDENTIFICATION</scope>
</reference>
<dbReference type="Gramene" id="Pp3c5_16940V3.1">
    <property type="protein sequence ID" value="PAC:32954280.CDS.1"/>
    <property type="gene ID" value="Pp3c5_16940"/>
</dbReference>
<protein>
    <submittedName>
        <fullName evidence="1 2">Uncharacterized protein</fullName>
    </submittedName>
</protein>
<keyword evidence="3" id="KW-1185">Reference proteome</keyword>
<evidence type="ECO:0000313" key="1">
    <source>
        <dbReference type="EMBL" id="PNR54123.1"/>
    </source>
</evidence>
<dbReference type="Proteomes" id="UP000006727">
    <property type="component" value="Chromosome 5"/>
</dbReference>
<gene>
    <name evidence="1" type="ORF">PHYPA_007799</name>
</gene>
<sequence>MDLARIHCSRAPLLEVLRASCMATAALALFMGRFLVTGQLGSPWRNLACRKNPPLQMPLELECSAVSEVAMRFKLNLKI</sequence>
<organism evidence="1">
    <name type="scientific">Physcomitrium patens</name>
    <name type="common">Spreading-leaved earth moss</name>
    <name type="synonym">Physcomitrella patens</name>
    <dbReference type="NCBI Taxonomy" id="3218"/>
    <lineage>
        <taxon>Eukaryota</taxon>
        <taxon>Viridiplantae</taxon>
        <taxon>Streptophyta</taxon>
        <taxon>Embryophyta</taxon>
        <taxon>Bryophyta</taxon>
        <taxon>Bryophytina</taxon>
        <taxon>Bryopsida</taxon>
        <taxon>Funariidae</taxon>
        <taxon>Funariales</taxon>
        <taxon>Funariaceae</taxon>
        <taxon>Physcomitrium</taxon>
    </lineage>
</organism>
<dbReference type="AlphaFoldDB" id="A0A2K1KK37"/>
<dbReference type="EnsemblPlants" id="Pp3c5_16940V3.1">
    <property type="protein sequence ID" value="PAC:32954280.CDS.1"/>
    <property type="gene ID" value="Pp3c5_16940"/>
</dbReference>
<name>A0A2K1KK37_PHYPA</name>
<dbReference type="InParanoid" id="A0A2K1KK37"/>
<evidence type="ECO:0000313" key="3">
    <source>
        <dbReference type="Proteomes" id="UP000006727"/>
    </source>
</evidence>
<reference evidence="1 3" key="1">
    <citation type="journal article" date="2008" name="Science">
        <title>The Physcomitrella genome reveals evolutionary insights into the conquest of land by plants.</title>
        <authorList>
            <person name="Rensing S."/>
            <person name="Lang D."/>
            <person name="Zimmer A."/>
            <person name="Terry A."/>
            <person name="Salamov A."/>
            <person name="Shapiro H."/>
            <person name="Nishiyama T."/>
            <person name="Perroud P.-F."/>
            <person name="Lindquist E."/>
            <person name="Kamisugi Y."/>
            <person name="Tanahashi T."/>
            <person name="Sakakibara K."/>
            <person name="Fujita T."/>
            <person name="Oishi K."/>
            <person name="Shin-I T."/>
            <person name="Kuroki Y."/>
            <person name="Toyoda A."/>
            <person name="Suzuki Y."/>
            <person name="Hashimoto A."/>
            <person name="Yamaguchi K."/>
            <person name="Sugano A."/>
            <person name="Kohara Y."/>
            <person name="Fujiyama A."/>
            <person name="Anterola A."/>
            <person name="Aoki S."/>
            <person name="Ashton N."/>
            <person name="Barbazuk W.B."/>
            <person name="Barker E."/>
            <person name="Bennetzen J."/>
            <person name="Bezanilla M."/>
            <person name="Blankenship R."/>
            <person name="Cho S.H."/>
            <person name="Dutcher S."/>
            <person name="Estelle M."/>
            <person name="Fawcett J.A."/>
            <person name="Gundlach H."/>
            <person name="Hanada K."/>
            <person name="Heyl A."/>
            <person name="Hicks K.A."/>
            <person name="Hugh J."/>
            <person name="Lohr M."/>
            <person name="Mayer K."/>
            <person name="Melkozernov A."/>
            <person name="Murata T."/>
            <person name="Nelson D."/>
            <person name="Pils B."/>
            <person name="Prigge M."/>
            <person name="Reiss B."/>
            <person name="Renner T."/>
            <person name="Rombauts S."/>
            <person name="Rushton P."/>
            <person name="Sanderfoot A."/>
            <person name="Schween G."/>
            <person name="Shiu S.-H."/>
            <person name="Stueber K."/>
            <person name="Theodoulou F.L."/>
            <person name="Tu H."/>
            <person name="Van de Peer Y."/>
            <person name="Verrier P.J."/>
            <person name="Waters E."/>
            <person name="Wood A."/>
            <person name="Yang L."/>
            <person name="Cove D."/>
            <person name="Cuming A."/>
            <person name="Hasebe M."/>
            <person name="Lucas S."/>
            <person name="Mishler D.B."/>
            <person name="Reski R."/>
            <person name="Grigoriev I."/>
            <person name="Quatrano R.S."/>
            <person name="Boore J.L."/>
        </authorList>
    </citation>
    <scope>NUCLEOTIDE SEQUENCE [LARGE SCALE GENOMIC DNA]</scope>
    <source>
        <strain evidence="2 3">cv. Gransden 2004</strain>
    </source>
</reference>